<evidence type="ECO:0000313" key="3">
    <source>
        <dbReference type="Proteomes" id="UP001066276"/>
    </source>
</evidence>
<name>A0AAV7V1W2_PLEWA</name>
<keyword evidence="3" id="KW-1185">Reference proteome</keyword>
<gene>
    <name evidence="2" type="ORF">NDU88_003209</name>
</gene>
<evidence type="ECO:0000256" key="1">
    <source>
        <dbReference type="SAM" id="MobiDB-lite"/>
    </source>
</evidence>
<protein>
    <submittedName>
        <fullName evidence="2">Uncharacterized protein</fullName>
    </submittedName>
</protein>
<evidence type="ECO:0000313" key="2">
    <source>
        <dbReference type="EMBL" id="KAJ1193913.1"/>
    </source>
</evidence>
<dbReference type="AlphaFoldDB" id="A0AAV7V1W2"/>
<accession>A0AAV7V1W2</accession>
<sequence>MRGRSCRTEPSGWWYATPPFRDPSEVGRSLRRNSPSVKRELVRVGGLQHWCWETDKLQEEECITVPNGSVWKPPCECCHFLLILPPFLLNILRARKEAGGTETRASRESGEEGDKLL</sequence>
<dbReference type="EMBL" id="JANPWB010000004">
    <property type="protein sequence ID" value="KAJ1193913.1"/>
    <property type="molecule type" value="Genomic_DNA"/>
</dbReference>
<feature type="region of interest" description="Disordered" evidence="1">
    <location>
        <begin position="98"/>
        <end position="117"/>
    </location>
</feature>
<proteinExistence type="predicted"/>
<organism evidence="2 3">
    <name type="scientific">Pleurodeles waltl</name>
    <name type="common">Iberian ribbed newt</name>
    <dbReference type="NCBI Taxonomy" id="8319"/>
    <lineage>
        <taxon>Eukaryota</taxon>
        <taxon>Metazoa</taxon>
        <taxon>Chordata</taxon>
        <taxon>Craniata</taxon>
        <taxon>Vertebrata</taxon>
        <taxon>Euteleostomi</taxon>
        <taxon>Amphibia</taxon>
        <taxon>Batrachia</taxon>
        <taxon>Caudata</taxon>
        <taxon>Salamandroidea</taxon>
        <taxon>Salamandridae</taxon>
        <taxon>Pleurodelinae</taxon>
        <taxon>Pleurodeles</taxon>
    </lineage>
</organism>
<dbReference type="Proteomes" id="UP001066276">
    <property type="component" value="Chromosome 2_2"/>
</dbReference>
<comment type="caution">
    <text evidence="2">The sequence shown here is derived from an EMBL/GenBank/DDBJ whole genome shotgun (WGS) entry which is preliminary data.</text>
</comment>
<reference evidence="2" key="1">
    <citation type="journal article" date="2022" name="bioRxiv">
        <title>Sequencing and chromosome-scale assembly of the giantPleurodeles waltlgenome.</title>
        <authorList>
            <person name="Brown T."/>
            <person name="Elewa A."/>
            <person name="Iarovenko S."/>
            <person name="Subramanian E."/>
            <person name="Araus A.J."/>
            <person name="Petzold A."/>
            <person name="Susuki M."/>
            <person name="Suzuki K.-i.T."/>
            <person name="Hayashi T."/>
            <person name="Toyoda A."/>
            <person name="Oliveira C."/>
            <person name="Osipova E."/>
            <person name="Leigh N.D."/>
            <person name="Simon A."/>
            <person name="Yun M.H."/>
        </authorList>
    </citation>
    <scope>NUCLEOTIDE SEQUENCE</scope>
    <source>
        <strain evidence="2">20211129_DDA</strain>
        <tissue evidence="2">Liver</tissue>
    </source>
</reference>